<accession>K9XXF0</accession>
<dbReference type="PANTHER" id="PTHR34235:SF1">
    <property type="entry name" value="SLR0416 PROTEIN"/>
    <property type="match status" value="1"/>
</dbReference>
<dbReference type="RefSeq" id="WP_015194859.1">
    <property type="nucleotide sequence ID" value="NC_019748.1"/>
</dbReference>
<dbReference type="OrthoDB" id="581908at2"/>
<dbReference type="HOGENOM" id="CLU_134228_0_0_3"/>
<dbReference type="Proteomes" id="UP000010473">
    <property type="component" value="Chromosome"/>
</dbReference>
<protein>
    <recommendedName>
        <fullName evidence="3">DUF29 domain-containing protein</fullName>
    </recommendedName>
</protein>
<gene>
    <name evidence="1" type="ordered locus">Sta7437_3702</name>
</gene>
<dbReference type="InterPro" id="IPR002636">
    <property type="entry name" value="DUF29"/>
</dbReference>
<proteinExistence type="predicted"/>
<dbReference type="PANTHER" id="PTHR34235">
    <property type="entry name" value="SLR1203 PROTEIN-RELATED"/>
    <property type="match status" value="1"/>
</dbReference>
<organism evidence="1 2">
    <name type="scientific">Stanieria cyanosphaera (strain ATCC 29371 / PCC 7437)</name>
    <dbReference type="NCBI Taxonomy" id="111780"/>
    <lineage>
        <taxon>Bacteria</taxon>
        <taxon>Bacillati</taxon>
        <taxon>Cyanobacteriota</taxon>
        <taxon>Cyanophyceae</taxon>
        <taxon>Pleurocapsales</taxon>
        <taxon>Dermocarpellaceae</taxon>
        <taxon>Stanieria</taxon>
    </lineage>
</organism>
<dbReference type="STRING" id="111780.Sta7437_3702"/>
<evidence type="ECO:0008006" key="3">
    <source>
        <dbReference type="Google" id="ProtNLM"/>
    </source>
</evidence>
<dbReference type="AlphaFoldDB" id="K9XXF0"/>
<dbReference type="Pfam" id="PF01724">
    <property type="entry name" value="DUF29"/>
    <property type="match status" value="1"/>
</dbReference>
<keyword evidence="2" id="KW-1185">Reference proteome</keyword>
<reference evidence="2" key="1">
    <citation type="journal article" date="2013" name="Proc. Natl. Acad. Sci. U.S.A.">
        <title>Improving the coverage of the cyanobacterial phylum using diversity-driven genome sequencing.</title>
        <authorList>
            <person name="Shih P.M."/>
            <person name="Wu D."/>
            <person name="Latifi A."/>
            <person name="Axen S.D."/>
            <person name="Fewer D.P."/>
            <person name="Talla E."/>
            <person name="Calteau A."/>
            <person name="Cai F."/>
            <person name="Tandeau de Marsac N."/>
            <person name="Rippka R."/>
            <person name="Herdman M."/>
            <person name="Sivonen K."/>
            <person name="Coursin T."/>
            <person name="Laurent T."/>
            <person name="Goodwin L."/>
            <person name="Nolan M."/>
            <person name="Davenport K.W."/>
            <person name="Han C.S."/>
            <person name="Rubin E.M."/>
            <person name="Eisen J.A."/>
            <person name="Woyke T."/>
            <person name="Gugger M."/>
            <person name="Kerfeld C.A."/>
        </authorList>
    </citation>
    <scope>NUCLEOTIDE SEQUENCE [LARGE SCALE GENOMIC DNA]</scope>
    <source>
        <strain evidence="2">ATCC 29371 / PCC 7437</strain>
    </source>
</reference>
<evidence type="ECO:0000313" key="1">
    <source>
        <dbReference type="EMBL" id="AFZ37198.1"/>
    </source>
</evidence>
<dbReference type="EMBL" id="CP003653">
    <property type="protein sequence ID" value="AFZ37198.1"/>
    <property type="molecule type" value="Genomic_DNA"/>
</dbReference>
<dbReference type="eggNOG" id="ENOG5030MEC">
    <property type="taxonomic scope" value="Bacteria"/>
</dbReference>
<evidence type="ECO:0000313" key="2">
    <source>
        <dbReference type="Proteomes" id="UP000010473"/>
    </source>
</evidence>
<dbReference type="Gene3D" id="1.20.1220.20">
    <property type="entry name" value="Uncharcterised protein PF01724"/>
    <property type="match status" value="1"/>
</dbReference>
<name>K9XXF0_STAC7</name>
<dbReference type="KEGG" id="scs:Sta7437_3702"/>
<sequence>MEEIIELKQSIINRDWEKSLAIIEELEEMGRQDKINNLQSFLVILLVHLIKIQIEKRVTKSWRNSIINSLLEIQKRNHLGKKSYYIKQNDWADSFAETFPRALIKASQEIFEGIDVDELITLIDEETLKDTTFKLIDETYHSDALQIFNLVKNSFTLTEIK</sequence>